<dbReference type="AlphaFoldDB" id="A0AAQ0KKW2"/>
<dbReference type="Proteomes" id="UP000256794">
    <property type="component" value="Unassembled WGS sequence"/>
</dbReference>
<dbReference type="RefSeq" id="WP_166436120.1">
    <property type="nucleotide sequence ID" value="NZ_JRKO01000029.1"/>
</dbReference>
<accession>A0AAQ0KKW2</accession>
<organism evidence="2 3">
    <name type="scientific">Paracoccus versutus</name>
    <name type="common">Thiobacillus versutus</name>
    <dbReference type="NCBI Taxonomy" id="34007"/>
    <lineage>
        <taxon>Bacteria</taxon>
        <taxon>Pseudomonadati</taxon>
        <taxon>Pseudomonadota</taxon>
        <taxon>Alphaproteobacteria</taxon>
        <taxon>Rhodobacterales</taxon>
        <taxon>Paracoccaceae</taxon>
        <taxon>Paracoccus</taxon>
    </lineage>
</organism>
<evidence type="ECO:0000313" key="3">
    <source>
        <dbReference type="Proteomes" id="UP000256794"/>
    </source>
</evidence>
<dbReference type="GO" id="GO:0016787">
    <property type="term" value="F:hydrolase activity"/>
    <property type="evidence" value="ECO:0007669"/>
    <property type="project" value="InterPro"/>
</dbReference>
<dbReference type="EMBL" id="QUMX01000028">
    <property type="protein sequence ID" value="REG39043.1"/>
    <property type="molecule type" value="Genomic_DNA"/>
</dbReference>
<feature type="domain" description="Hydantoinase A/oxoprolinase" evidence="1">
    <location>
        <begin position="62"/>
        <end position="132"/>
    </location>
</feature>
<proteinExistence type="predicted"/>
<dbReference type="InterPro" id="IPR002821">
    <property type="entry name" value="Hydantoinase_A"/>
</dbReference>
<sequence length="154" mass="16279">MGYRIVVDVGGGAGGGHRPGLPACLPQPRKRERRRRMLAETAPEMPVAPSSGTWPVVRGYERTITAVISGYVEPRVAHCLDRFEAALAGKGVAVPAHITKSNRGVRGIGQARVEPVQMILSGTASGVIGAGWLGNATFRASPASTSAAPRRMWR</sequence>
<keyword evidence="3" id="KW-1185">Reference proteome</keyword>
<evidence type="ECO:0000313" key="2">
    <source>
        <dbReference type="EMBL" id="REG39043.1"/>
    </source>
</evidence>
<reference evidence="2 3" key="1">
    <citation type="submission" date="2018-08" db="EMBL/GenBank/DDBJ databases">
        <title>Genomic Encyclopedia of Archaeal and Bacterial Type Strains, Phase II (KMG-II): from individual species to whole genera.</title>
        <authorList>
            <person name="Goeker M."/>
        </authorList>
    </citation>
    <scope>NUCLEOTIDE SEQUENCE [LARGE SCALE GENOMIC DNA]</scope>
    <source>
        <strain evidence="2 3">DSM 582</strain>
    </source>
</reference>
<name>A0AAQ0KKW2_PARVE</name>
<protein>
    <submittedName>
        <fullName evidence="2">N-methylhydantoinase A</fullName>
    </submittedName>
</protein>
<comment type="caution">
    <text evidence="2">The sequence shown here is derived from an EMBL/GenBank/DDBJ whole genome shotgun (WGS) entry which is preliminary data.</text>
</comment>
<dbReference type="Pfam" id="PF01968">
    <property type="entry name" value="Hydantoinase_A"/>
    <property type="match status" value="1"/>
</dbReference>
<gene>
    <name evidence="2" type="ORF">ATH84_102868</name>
</gene>
<evidence type="ECO:0000259" key="1">
    <source>
        <dbReference type="Pfam" id="PF01968"/>
    </source>
</evidence>